<dbReference type="RefSeq" id="WP_085881108.1">
    <property type="nucleotide sequence ID" value="NZ_FWFZ01000055.1"/>
</dbReference>
<dbReference type="OrthoDB" id="7876098at2"/>
<evidence type="ECO:0000256" key="2">
    <source>
        <dbReference type="ARBA" id="ARBA00022670"/>
    </source>
</evidence>
<feature type="region of interest" description="Disordered" evidence="4">
    <location>
        <begin position="273"/>
        <end position="303"/>
    </location>
</feature>
<protein>
    <submittedName>
        <fullName evidence="6">Caudovirus prohead protease</fullName>
    </submittedName>
</protein>
<keyword evidence="3" id="KW-0378">Hydrolase</keyword>
<reference evidence="6 7" key="1">
    <citation type="submission" date="2017-03" db="EMBL/GenBank/DDBJ databases">
        <authorList>
            <person name="Afonso C.L."/>
            <person name="Miller P.J."/>
            <person name="Scott M.A."/>
            <person name="Spackman E."/>
            <person name="Goraichik I."/>
            <person name="Dimitrov K.M."/>
            <person name="Suarez D.L."/>
            <person name="Swayne D.E."/>
        </authorList>
    </citation>
    <scope>NUCLEOTIDE SEQUENCE [LARGE SCALE GENOMIC DNA]</scope>
    <source>
        <strain evidence="6 7">CECT 7023</strain>
    </source>
</reference>
<evidence type="ECO:0000256" key="3">
    <source>
        <dbReference type="ARBA" id="ARBA00022801"/>
    </source>
</evidence>
<evidence type="ECO:0000259" key="5">
    <source>
        <dbReference type="Pfam" id="PF04586"/>
    </source>
</evidence>
<accession>A0A1Y5TZR7</accession>
<feature type="region of interest" description="Disordered" evidence="4">
    <location>
        <begin position="123"/>
        <end position="155"/>
    </location>
</feature>
<dbReference type="Pfam" id="PF04586">
    <property type="entry name" value="Peptidase_S78"/>
    <property type="match status" value="1"/>
</dbReference>
<dbReference type="GO" id="GO:0008233">
    <property type="term" value="F:peptidase activity"/>
    <property type="evidence" value="ECO:0007669"/>
    <property type="project" value="UniProtKB-KW"/>
</dbReference>
<evidence type="ECO:0000256" key="4">
    <source>
        <dbReference type="SAM" id="MobiDB-lite"/>
    </source>
</evidence>
<name>A0A1Y5TZR7_9RHOB</name>
<keyword evidence="7" id="KW-1185">Reference proteome</keyword>
<dbReference type="InterPro" id="IPR054613">
    <property type="entry name" value="Peptidase_S78_dom"/>
</dbReference>
<feature type="compositionally biased region" description="Pro residues" evidence="4">
    <location>
        <begin position="292"/>
        <end position="303"/>
    </location>
</feature>
<dbReference type="EMBL" id="FWFZ01000055">
    <property type="protein sequence ID" value="SLN77516.1"/>
    <property type="molecule type" value="Genomic_DNA"/>
</dbReference>
<gene>
    <name evidence="6" type="ORF">ROA7023_04426</name>
</gene>
<evidence type="ECO:0000313" key="6">
    <source>
        <dbReference type="EMBL" id="SLN77516.1"/>
    </source>
</evidence>
<dbReference type="Proteomes" id="UP000193900">
    <property type="component" value="Unassembled WGS sequence"/>
</dbReference>
<dbReference type="GO" id="GO:0006508">
    <property type="term" value="P:proteolysis"/>
    <property type="evidence" value="ECO:0007669"/>
    <property type="project" value="UniProtKB-KW"/>
</dbReference>
<proteinExistence type="predicted"/>
<feature type="domain" description="Prohead serine protease" evidence="5">
    <location>
        <begin position="34"/>
        <end position="139"/>
    </location>
</feature>
<dbReference type="AlphaFoldDB" id="A0A1Y5TZR7"/>
<keyword evidence="1" id="KW-1188">Viral release from host cell</keyword>
<evidence type="ECO:0000256" key="1">
    <source>
        <dbReference type="ARBA" id="ARBA00022612"/>
    </source>
</evidence>
<evidence type="ECO:0000313" key="7">
    <source>
        <dbReference type="Proteomes" id="UP000193900"/>
    </source>
</evidence>
<keyword evidence="2 6" id="KW-0645">Protease</keyword>
<sequence>MIASAHPVARRDARGAFLEILMGDTLDGSAAEGLPVLDSHRTASVRDRAGRVRSIAVAGEAVIALLELTPAEDAAPIVRRIAVGTVSGVSIGYRVAGWTEKSTPNARVKSPTGWRITEVTLTSNPADPTARLRQKENDMPDTIENPSAEEAEAQRRSDIRTLVRSAGLRPDVADQHIDSEADVTAAKAAVWDAVQSRTRSAPVIRTHTPANDDPAVVRQRREDALHVRMAGGEPAPEVRQYMGKSLLDMARDSLARAGVSTRGLTADEVFTRAGGHTTSDFPRWSRKQCASPPLPATAPPKAP</sequence>
<organism evidence="6 7">
    <name type="scientific">Roseisalinus antarcticus</name>
    <dbReference type="NCBI Taxonomy" id="254357"/>
    <lineage>
        <taxon>Bacteria</taxon>
        <taxon>Pseudomonadati</taxon>
        <taxon>Pseudomonadota</taxon>
        <taxon>Alphaproteobacteria</taxon>
        <taxon>Rhodobacterales</taxon>
        <taxon>Roseobacteraceae</taxon>
        <taxon>Roseisalinus</taxon>
    </lineage>
</organism>